<protein>
    <recommendedName>
        <fullName evidence="12 13">Quinolinate synthase</fullName>
        <ecNumber evidence="4 13">2.5.1.72</ecNumber>
    </recommendedName>
</protein>
<evidence type="ECO:0000256" key="2">
    <source>
        <dbReference type="ARBA" id="ARBA00003791"/>
    </source>
</evidence>
<dbReference type="Pfam" id="PF02445">
    <property type="entry name" value="NadA"/>
    <property type="match status" value="1"/>
</dbReference>
<dbReference type="Proteomes" id="UP000235914">
    <property type="component" value="Unassembled WGS sequence"/>
</dbReference>
<dbReference type="EC" id="2.5.1.72" evidence="4 13"/>
<evidence type="ECO:0000313" key="14">
    <source>
        <dbReference type="EMBL" id="PNC56144.1"/>
    </source>
</evidence>
<evidence type="ECO:0000256" key="12">
    <source>
        <dbReference type="ARBA" id="ARBA00073059"/>
    </source>
</evidence>
<name>A0AAP8NL06_9BACT</name>
<evidence type="ECO:0000256" key="7">
    <source>
        <dbReference type="ARBA" id="ARBA00022679"/>
    </source>
</evidence>
<evidence type="ECO:0000256" key="6">
    <source>
        <dbReference type="ARBA" id="ARBA00022642"/>
    </source>
</evidence>
<comment type="pathway">
    <text evidence="3">Cofactor biosynthesis; NAD(+) biosynthesis; quinolinate from iminoaspartate: step 1/1.</text>
</comment>
<dbReference type="GO" id="GO:0034628">
    <property type="term" value="P:'de novo' NAD+ biosynthetic process from L-aspartate"/>
    <property type="evidence" value="ECO:0007669"/>
    <property type="project" value="TreeGrafter"/>
</dbReference>
<comment type="caution">
    <text evidence="14">The sequence shown here is derived from an EMBL/GenBank/DDBJ whole genome shotgun (WGS) entry which is preliminary data.</text>
</comment>
<dbReference type="GO" id="GO:0005829">
    <property type="term" value="C:cytosol"/>
    <property type="evidence" value="ECO:0007669"/>
    <property type="project" value="TreeGrafter"/>
</dbReference>
<comment type="function">
    <text evidence="2">Catalyzes the condensation of iminoaspartate with dihydroxyacetone phosphate to form quinolinate.</text>
</comment>
<dbReference type="FunFam" id="3.40.50.10800:FF:000001">
    <property type="entry name" value="Quinolinate synthase A"/>
    <property type="match status" value="1"/>
</dbReference>
<evidence type="ECO:0000256" key="5">
    <source>
        <dbReference type="ARBA" id="ARBA00022485"/>
    </source>
</evidence>
<comment type="catalytic activity">
    <reaction evidence="11">
        <text>iminosuccinate + dihydroxyacetone phosphate = quinolinate + phosphate + 2 H2O + H(+)</text>
        <dbReference type="Rhea" id="RHEA:25888"/>
        <dbReference type="ChEBI" id="CHEBI:15377"/>
        <dbReference type="ChEBI" id="CHEBI:15378"/>
        <dbReference type="ChEBI" id="CHEBI:29959"/>
        <dbReference type="ChEBI" id="CHEBI:43474"/>
        <dbReference type="ChEBI" id="CHEBI:57642"/>
        <dbReference type="ChEBI" id="CHEBI:77875"/>
        <dbReference type="EC" id="2.5.1.72"/>
    </reaction>
    <physiologicalReaction direction="left-to-right" evidence="11">
        <dbReference type="Rhea" id="RHEA:25889"/>
    </physiologicalReaction>
</comment>
<evidence type="ECO:0000256" key="11">
    <source>
        <dbReference type="ARBA" id="ARBA00050125"/>
    </source>
</evidence>
<dbReference type="InterPro" id="IPR003473">
    <property type="entry name" value="NadA"/>
</dbReference>
<dbReference type="GO" id="GO:0046872">
    <property type="term" value="F:metal ion binding"/>
    <property type="evidence" value="ECO:0007669"/>
    <property type="project" value="UniProtKB-KW"/>
</dbReference>
<dbReference type="GO" id="GO:0051539">
    <property type="term" value="F:4 iron, 4 sulfur cluster binding"/>
    <property type="evidence" value="ECO:0007669"/>
    <property type="project" value="UniProtKB-KW"/>
</dbReference>
<dbReference type="Gene3D" id="3.40.50.10800">
    <property type="entry name" value="NadA-like"/>
    <property type="match status" value="3"/>
</dbReference>
<evidence type="ECO:0000256" key="10">
    <source>
        <dbReference type="ARBA" id="ARBA00023014"/>
    </source>
</evidence>
<dbReference type="EMBL" id="PJKN01000004">
    <property type="protein sequence ID" value="PNC56144.1"/>
    <property type="molecule type" value="Genomic_DNA"/>
</dbReference>
<gene>
    <name evidence="14" type="ORF">CXU09_07885</name>
</gene>
<keyword evidence="7" id="KW-0808">Transferase</keyword>
<comment type="cofactor">
    <cofactor evidence="1">
        <name>[4Fe-4S] cluster</name>
        <dbReference type="ChEBI" id="CHEBI:49883"/>
    </cofactor>
</comment>
<dbReference type="PANTHER" id="PTHR30573">
    <property type="entry name" value="QUINOLINATE SYNTHETASE A"/>
    <property type="match status" value="1"/>
</dbReference>
<sequence length="311" mass="34480">MAPFDLKEEILRLKEERNAIILAHSYQTGDIQDMADYVGDSLGLAYKAQNTDCDVIAFCGVHFMAETAKILNPDKTVILPDADAGCSLEASCDASELEAFLKENAHKNYYVVAYVNCSIGVKALADVIVTSGNAVKIVSQAPQDRPILFVPDQNLGAWVSRQLGRPLELWNGACHVHMEFTRDQILALKEKHPGVPVVAHPECTEAVRLLADHICSTEKMIPYCTENPAKSFIIVTESGILHRLRKLVPGKEFIPAPTEQCSCSTCPYMKMNTLEKLYLALRDLSPAVELPEDLRRRAEAPLLRMLEQSQS</sequence>
<evidence type="ECO:0000313" key="15">
    <source>
        <dbReference type="Proteomes" id="UP000235914"/>
    </source>
</evidence>
<dbReference type="InterPro" id="IPR036094">
    <property type="entry name" value="NadA_sf"/>
</dbReference>
<dbReference type="GO" id="GO:0008987">
    <property type="term" value="F:quinolinate synthetase A activity"/>
    <property type="evidence" value="ECO:0007669"/>
    <property type="project" value="UniProtKB-UniRule"/>
</dbReference>
<keyword evidence="10" id="KW-0411">Iron-sulfur</keyword>
<keyword evidence="9" id="KW-0408">Iron</keyword>
<keyword evidence="6" id="KW-0662">Pyridine nucleotide biosynthesis</keyword>
<evidence type="ECO:0000256" key="4">
    <source>
        <dbReference type="ARBA" id="ARBA00012669"/>
    </source>
</evidence>
<organism evidence="14 15">
    <name type="scientific">Akkermansia muciniphila</name>
    <dbReference type="NCBI Taxonomy" id="239935"/>
    <lineage>
        <taxon>Bacteria</taxon>
        <taxon>Pseudomonadati</taxon>
        <taxon>Verrucomicrobiota</taxon>
        <taxon>Verrucomicrobiia</taxon>
        <taxon>Verrucomicrobiales</taxon>
        <taxon>Akkermansiaceae</taxon>
        <taxon>Akkermansia</taxon>
    </lineage>
</organism>
<proteinExistence type="predicted"/>
<accession>A0AAP8NL06</accession>
<keyword evidence="8" id="KW-0479">Metal-binding</keyword>
<dbReference type="NCBIfam" id="TIGR00550">
    <property type="entry name" value="nadA"/>
    <property type="match status" value="1"/>
</dbReference>
<keyword evidence="5" id="KW-0004">4Fe-4S</keyword>
<evidence type="ECO:0000256" key="8">
    <source>
        <dbReference type="ARBA" id="ARBA00022723"/>
    </source>
</evidence>
<dbReference type="PANTHER" id="PTHR30573:SF0">
    <property type="entry name" value="QUINOLINATE SYNTHASE, CHLOROPLASTIC"/>
    <property type="match status" value="1"/>
</dbReference>
<evidence type="ECO:0000256" key="3">
    <source>
        <dbReference type="ARBA" id="ARBA00005065"/>
    </source>
</evidence>
<evidence type="ECO:0000256" key="1">
    <source>
        <dbReference type="ARBA" id="ARBA00001966"/>
    </source>
</evidence>
<dbReference type="SUPFAM" id="SSF142754">
    <property type="entry name" value="NadA-like"/>
    <property type="match status" value="1"/>
</dbReference>
<dbReference type="NCBIfam" id="NF006878">
    <property type="entry name" value="PRK09375.1-2"/>
    <property type="match status" value="1"/>
</dbReference>
<evidence type="ECO:0000256" key="13">
    <source>
        <dbReference type="NCBIfam" id="TIGR00550"/>
    </source>
</evidence>
<reference evidence="14 15" key="1">
    <citation type="journal article" date="2017" name="BMC Genomics">
        <title>Genome sequencing of 39 Akkermansia muciniphila isolates reveals its population structure, genomic and functional diverisity, and global distribution in mammalian gut microbiotas.</title>
        <authorList>
            <person name="Guo X."/>
            <person name="Li S."/>
            <person name="Zhang J."/>
            <person name="Wu F."/>
            <person name="Li X."/>
            <person name="Wu D."/>
            <person name="Zhang M."/>
            <person name="Ou Z."/>
            <person name="Jie Z."/>
            <person name="Yan Q."/>
            <person name="Li P."/>
            <person name="Yi J."/>
            <person name="Peng Y."/>
        </authorList>
    </citation>
    <scope>NUCLEOTIDE SEQUENCE [LARGE SCALE GENOMIC DNA]</scope>
    <source>
        <strain evidence="14 15">GP43</strain>
    </source>
</reference>
<dbReference type="AlphaFoldDB" id="A0AAP8NL06"/>
<dbReference type="RefSeq" id="WP_022197418.1">
    <property type="nucleotide sequence ID" value="NZ_CP010553.1"/>
</dbReference>
<evidence type="ECO:0000256" key="9">
    <source>
        <dbReference type="ARBA" id="ARBA00023004"/>
    </source>
</evidence>